<gene>
    <name evidence="3" type="primary">Contig2993.g3199</name>
    <name evidence="3" type="ORF">STYLEM_3666</name>
</gene>
<evidence type="ECO:0000256" key="1">
    <source>
        <dbReference type="SAM" id="MobiDB-lite"/>
    </source>
</evidence>
<dbReference type="InParanoid" id="A0A078A1M8"/>
<keyword evidence="2" id="KW-0812">Transmembrane</keyword>
<dbReference type="Proteomes" id="UP000039865">
    <property type="component" value="Unassembled WGS sequence"/>
</dbReference>
<dbReference type="AlphaFoldDB" id="A0A078A1M8"/>
<organism evidence="3 4">
    <name type="scientific">Stylonychia lemnae</name>
    <name type="common">Ciliate</name>
    <dbReference type="NCBI Taxonomy" id="5949"/>
    <lineage>
        <taxon>Eukaryota</taxon>
        <taxon>Sar</taxon>
        <taxon>Alveolata</taxon>
        <taxon>Ciliophora</taxon>
        <taxon>Intramacronucleata</taxon>
        <taxon>Spirotrichea</taxon>
        <taxon>Stichotrichia</taxon>
        <taxon>Sporadotrichida</taxon>
        <taxon>Oxytrichidae</taxon>
        <taxon>Stylonychinae</taxon>
        <taxon>Stylonychia</taxon>
    </lineage>
</organism>
<dbReference type="EMBL" id="CCKQ01003554">
    <property type="protein sequence ID" value="CDW74684.1"/>
    <property type="molecule type" value="Genomic_DNA"/>
</dbReference>
<name>A0A078A1M8_STYLE</name>
<keyword evidence="2" id="KW-0472">Membrane</keyword>
<proteinExistence type="predicted"/>
<sequence length="144" mass="16957">MSVESLKQNKSVRWVDEQNFKSEEFGPPNFDEYPRSFKWRQFKKGFSWGFLMTSTVVVQYQLYMHVIRPAEKSLTSAFTQSGVYGLGIGIAFGFYEIYNHPQIIHQQFKVVSDEEYRQMQARRQISEPKTQPALKDNSKESKQQ</sequence>
<feature type="transmembrane region" description="Helical" evidence="2">
    <location>
        <begin position="45"/>
        <end position="62"/>
    </location>
</feature>
<protein>
    <submittedName>
        <fullName evidence="3">Uncharacterized protein</fullName>
    </submittedName>
</protein>
<keyword evidence="2" id="KW-1133">Transmembrane helix</keyword>
<reference evidence="3 4" key="1">
    <citation type="submission" date="2014-06" db="EMBL/GenBank/DDBJ databases">
        <authorList>
            <person name="Swart Estienne"/>
        </authorList>
    </citation>
    <scope>NUCLEOTIDE SEQUENCE [LARGE SCALE GENOMIC DNA]</scope>
    <source>
        <strain evidence="3 4">130c</strain>
    </source>
</reference>
<keyword evidence="4" id="KW-1185">Reference proteome</keyword>
<feature type="region of interest" description="Disordered" evidence="1">
    <location>
        <begin position="119"/>
        <end position="144"/>
    </location>
</feature>
<evidence type="ECO:0000256" key="2">
    <source>
        <dbReference type="SAM" id="Phobius"/>
    </source>
</evidence>
<accession>A0A078A1M8</accession>
<evidence type="ECO:0000313" key="3">
    <source>
        <dbReference type="EMBL" id="CDW74684.1"/>
    </source>
</evidence>
<evidence type="ECO:0000313" key="4">
    <source>
        <dbReference type="Proteomes" id="UP000039865"/>
    </source>
</evidence>
<feature type="transmembrane region" description="Helical" evidence="2">
    <location>
        <begin position="82"/>
        <end position="98"/>
    </location>
</feature>